<name>A0ABS4JR10_9FIRM</name>
<dbReference type="EMBL" id="JAGGLG010000009">
    <property type="protein sequence ID" value="MBP2017981.1"/>
    <property type="molecule type" value="Genomic_DNA"/>
</dbReference>
<dbReference type="Pfam" id="PF25991">
    <property type="entry name" value="KhtT_N"/>
    <property type="match status" value="1"/>
</dbReference>
<organism evidence="2 3">
    <name type="scientific">Symbiobacterium terraclitae</name>
    <dbReference type="NCBI Taxonomy" id="557451"/>
    <lineage>
        <taxon>Bacteria</taxon>
        <taxon>Bacillati</taxon>
        <taxon>Bacillota</taxon>
        <taxon>Clostridia</taxon>
        <taxon>Eubacteriales</taxon>
        <taxon>Symbiobacteriaceae</taxon>
        <taxon>Symbiobacterium</taxon>
    </lineage>
</organism>
<keyword evidence="3" id="KW-1185">Reference proteome</keyword>
<dbReference type="Pfam" id="PF02080">
    <property type="entry name" value="TrkA_C"/>
    <property type="match status" value="1"/>
</dbReference>
<dbReference type="InterPro" id="IPR006037">
    <property type="entry name" value="RCK_C"/>
</dbReference>
<protein>
    <submittedName>
        <fullName evidence="2">TrkA domain protein</fullName>
    </submittedName>
</protein>
<gene>
    <name evidence="2" type="ORF">J2Z79_001380</name>
</gene>
<dbReference type="PROSITE" id="PS51202">
    <property type="entry name" value="RCK_C"/>
    <property type="match status" value="1"/>
</dbReference>
<dbReference type="Gene3D" id="3.30.70.1450">
    <property type="entry name" value="Regulator of K+ conductance, C-terminal domain"/>
    <property type="match status" value="1"/>
</dbReference>
<dbReference type="InterPro" id="IPR050144">
    <property type="entry name" value="AAE_transporter"/>
</dbReference>
<sequence length="165" mass="18203">MPNIRESALPGIGRKFQIEARSGDKMVVVIHDDGRRALYHFHYDDPEEPISMVTLDDDEARQVAAIIGGMTYQPKDLESVEVALHDLVIEWYRVEPGSQAVGKRIGDLQVRQKTGANIIAIINKDKSQKVSPGPEEVLSAGQTLVVAGERHQVKALKQLIIGEGK</sequence>
<feature type="domain" description="RCK C-terminal" evidence="1">
    <location>
        <begin position="77"/>
        <end position="162"/>
    </location>
</feature>
<dbReference type="InterPro" id="IPR026278">
    <property type="entry name" value="KhtT"/>
</dbReference>
<dbReference type="SUPFAM" id="SSF116726">
    <property type="entry name" value="TrkA C-terminal domain-like"/>
    <property type="match status" value="1"/>
</dbReference>
<dbReference type="PANTHER" id="PTHR30445">
    <property type="entry name" value="K(+)_H(+) ANTIPORTER SUBUNIT KHTT"/>
    <property type="match status" value="1"/>
</dbReference>
<evidence type="ECO:0000313" key="2">
    <source>
        <dbReference type="EMBL" id="MBP2017981.1"/>
    </source>
</evidence>
<comment type="caution">
    <text evidence="2">The sequence shown here is derived from an EMBL/GenBank/DDBJ whole genome shotgun (WGS) entry which is preliminary data.</text>
</comment>
<reference evidence="2 3" key="1">
    <citation type="submission" date="2021-03" db="EMBL/GenBank/DDBJ databases">
        <title>Genomic Encyclopedia of Type Strains, Phase IV (KMG-IV): sequencing the most valuable type-strain genomes for metagenomic binning, comparative biology and taxonomic classification.</title>
        <authorList>
            <person name="Goeker M."/>
        </authorList>
    </citation>
    <scope>NUCLEOTIDE SEQUENCE [LARGE SCALE GENOMIC DNA]</scope>
    <source>
        <strain evidence="2 3">DSM 27138</strain>
    </source>
</reference>
<dbReference type="InterPro" id="IPR058776">
    <property type="entry name" value="KhtT-like_N"/>
</dbReference>
<dbReference type="PIRSF" id="PIRSF005028">
    <property type="entry name" value="KhtT"/>
    <property type="match status" value="1"/>
</dbReference>
<proteinExistence type="predicted"/>
<accession>A0ABS4JR10</accession>
<dbReference type="PANTHER" id="PTHR30445:SF8">
    <property type="entry name" value="K(+)_H(+) ANTIPORTER SUBUNIT KHTT"/>
    <property type="match status" value="1"/>
</dbReference>
<dbReference type="InterPro" id="IPR036721">
    <property type="entry name" value="RCK_C_sf"/>
</dbReference>
<dbReference type="Proteomes" id="UP001519289">
    <property type="component" value="Unassembled WGS sequence"/>
</dbReference>
<evidence type="ECO:0000259" key="1">
    <source>
        <dbReference type="PROSITE" id="PS51202"/>
    </source>
</evidence>
<evidence type="ECO:0000313" key="3">
    <source>
        <dbReference type="Proteomes" id="UP001519289"/>
    </source>
</evidence>
<dbReference type="RefSeq" id="WP_342589434.1">
    <property type="nucleotide sequence ID" value="NZ_JAGGLG010000009.1"/>
</dbReference>